<accession>A0A1G7CA05</accession>
<dbReference type="EMBL" id="FNAO01000004">
    <property type="protein sequence ID" value="SDE35570.1"/>
    <property type="molecule type" value="Genomic_DNA"/>
</dbReference>
<dbReference type="Proteomes" id="UP000199109">
    <property type="component" value="Unassembled WGS sequence"/>
</dbReference>
<keyword evidence="2" id="KW-1185">Reference proteome</keyword>
<evidence type="ECO:0000313" key="2">
    <source>
        <dbReference type="Proteomes" id="UP000199109"/>
    </source>
</evidence>
<reference evidence="1 2" key="1">
    <citation type="submission" date="2016-10" db="EMBL/GenBank/DDBJ databases">
        <authorList>
            <person name="de Groot N.N."/>
        </authorList>
    </citation>
    <scope>NUCLEOTIDE SEQUENCE [LARGE SCALE GENOMIC DNA]</scope>
    <source>
        <strain evidence="1 2">DSM 23421</strain>
    </source>
</reference>
<dbReference type="AlphaFoldDB" id="A0A1G7CA05"/>
<dbReference type="STRING" id="641691.SAMN05421636_104459"/>
<evidence type="ECO:0000313" key="1">
    <source>
        <dbReference type="EMBL" id="SDE35570.1"/>
    </source>
</evidence>
<sequence>MPTKIQVDPEMLTEKLISENEELTKLINLRFYM</sequence>
<protein>
    <submittedName>
        <fullName evidence="1">Uncharacterized protein</fullName>
    </submittedName>
</protein>
<organism evidence="1 2">
    <name type="scientific">Pricia antarctica</name>
    <dbReference type="NCBI Taxonomy" id="641691"/>
    <lineage>
        <taxon>Bacteria</taxon>
        <taxon>Pseudomonadati</taxon>
        <taxon>Bacteroidota</taxon>
        <taxon>Flavobacteriia</taxon>
        <taxon>Flavobacteriales</taxon>
        <taxon>Flavobacteriaceae</taxon>
        <taxon>Pricia</taxon>
    </lineage>
</organism>
<proteinExistence type="predicted"/>
<gene>
    <name evidence="1" type="ORF">SAMN05421636_104459</name>
</gene>
<name>A0A1G7CA05_9FLAO</name>